<keyword evidence="9" id="KW-0067">ATP-binding</keyword>
<dbReference type="PROSITE" id="PS50109">
    <property type="entry name" value="HIS_KIN"/>
    <property type="match status" value="1"/>
</dbReference>
<dbReference type="Pfam" id="PF02518">
    <property type="entry name" value="HATPase_c"/>
    <property type="match status" value="1"/>
</dbReference>
<protein>
    <recommendedName>
        <fullName evidence="12">Sensor-like histidine kinase SenX3</fullName>
        <ecNumber evidence="3">2.7.13.3</ecNumber>
    </recommendedName>
</protein>
<evidence type="ECO:0000256" key="7">
    <source>
        <dbReference type="ARBA" id="ARBA00022741"/>
    </source>
</evidence>
<keyword evidence="11" id="KW-0472">Membrane</keyword>
<dbReference type="InterPro" id="IPR003594">
    <property type="entry name" value="HATPase_dom"/>
</dbReference>
<evidence type="ECO:0000256" key="4">
    <source>
        <dbReference type="ARBA" id="ARBA00022475"/>
    </source>
</evidence>
<evidence type="ECO:0000313" key="15">
    <source>
        <dbReference type="EMBL" id="TDD66137.1"/>
    </source>
</evidence>
<keyword evidence="5" id="KW-0597">Phosphoprotein</keyword>
<keyword evidence="4" id="KW-1003">Cell membrane</keyword>
<proteinExistence type="predicted"/>
<dbReference type="SMART" id="SM00387">
    <property type="entry name" value="HATPase_c"/>
    <property type="match status" value="1"/>
</dbReference>
<dbReference type="CDD" id="cd00075">
    <property type="entry name" value="HATPase"/>
    <property type="match status" value="1"/>
</dbReference>
<dbReference type="InterPro" id="IPR050351">
    <property type="entry name" value="BphY/WalK/GraS-like"/>
</dbReference>
<comment type="caution">
    <text evidence="15">The sequence shown here is derived from an EMBL/GenBank/DDBJ whole genome shotgun (WGS) entry which is preliminary data.</text>
</comment>
<dbReference type="AlphaFoldDB" id="A0A4V2YRH4"/>
<evidence type="ECO:0000256" key="1">
    <source>
        <dbReference type="ARBA" id="ARBA00000085"/>
    </source>
</evidence>
<dbReference type="PANTHER" id="PTHR45453:SF1">
    <property type="entry name" value="PHOSPHATE REGULON SENSOR PROTEIN PHOR"/>
    <property type="match status" value="1"/>
</dbReference>
<comment type="catalytic activity">
    <reaction evidence="1">
        <text>ATP + protein L-histidine = ADP + protein N-phospho-L-histidine.</text>
        <dbReference type="EC" id="2.7.13.3"/>
    </reaction>
</comment>
<evidence type="ECO:0000259" key="14">
    <source>
        <dbReference type="PROSITE" id="PS50109"/>
    </source>
</evidence>
<dbReference type="GO" id="GO:0005524">
    <property type="term" value="F:ATP binding"/>
    <property type="evidence" value="ECO:0007669"/>
    <property type="project" value="UniProtKB-KW"/>
</dbReference>
<evidence type="ECO:0000313" key="16">
    <source>
        <dbReference type="Proteomes" id="UP000295217"/>
    </source>
</evidence>
<keyword evidence="16" id="KW-1185">Reference proteome</keyword>
<evidence type="ECO:0000256" key="5">
    <source>
        <dbReference type="ARBA" id="ARBA00022553"/>
    </source>
</evidence>
<keyword evidence="10" id="KW-0902">Two-component regulatory system</keyword>
<dbReference type="PANTHER" id="PTHR45453">
    <property type="entry name" value="PHOSPHATE REGULON SENSOR PROTEIN PHOR"/>
    <property type="match status" value="1"/>
</dbReference>
<dbReference type="Gene3D" id="3.30.565.10">
    <property type="entry name" value="Histidine kinase-like ATPase, C-terminal domain"/>
    <property type="match status" value="1"/>
</dbReference>
<feature type="domain" description="Histidine kinase" evidence="14">
    <location>
        <begin position="162"/>
        <end position="378"/>
    </location>
</feature>
<dbReference type="InterPro" id="IPR036097">
    <property type="entry name" value="HisK_dim/P_sf"/>
</dbReference>
<dbReference type="InterPro" id="IPR004358">
    <property type="entry name" value="Sig_transdc_His_kin-like_C"/>
</dbReference>
<evidence type="ECO:0000256" key="10">
    <source>
        <dbReference type="ARBA" id="ARBA00023012"/>
    </source>
</evidence>
<organism evidence="15 16">
    <name type="scientific">Jiangella aurantiaca</name>
    <dbReference type="NCBI Taxonomy" id="2530373"/>
    <lineage>
        <taxon>Bacteria</taxon>
        <taxon>Bacillati</taxon>
        <taxon>Actinomycetota</taxon>
        <taxon>Actinomycetes</taxon>
        <taxon>Jiangellales</taxon>
        <taxon>Jiangellaceae</taxon>
        <taxon>Jiangella</taxon>
    </lineage>
</organism>
<evidence type="ECO:0000256" key="12">
    <source>
        <dbReference type="ARBA" id="ARBA00039401"/>
    </source>
</evidence>
<dbReference type="FunFam" id="3.30.565.10:FF:000006">
    <property type="entry name" value="Sensor histidine kinase WalK"/>
    <property type="match status" value="1"/>
</dbReference>
<dbReference type="PRINTS" id="PR00344">
    <property type="entry name" value="BCTRLSENSOR"/>
</dbReference>
<gene>
    <name evidence="15" type="ORF">E1262_23255</name>
</gene>
<dbReference type="SUPFAM" id="SSF47384">
    <property type="entry name" value="Homodimeric domain of signal transducing histidine kinase"/>
    <property type="match status" value="1"/>
</dbReference>
<dbReference type="Pfam" id="PF00512">
    <property type="entry name" value="HisKA"/>
    <property type="match status" value="1"/>
</dbReference>
<dbReference type="InterPro" id="IPR005467">
    <property type="entry name" value="His_kinase_dom"/>
</dbReference>
<evidence type="ECO:0000256" key="3">
    <source>
        <dbReference type="ARBA" id="ARBA00012438"/>
    </source>
</evidence>
<dbReference type="CDD" id="cd00082">
    <property type="entry name" value="HisKA"/>
    <property type="match status" value="1"/>
</dbReference>
<dbReference type="GO" id="GO:0000155">
    <property type="term" value="F:phosphorelay sensor kinase activity"/>
    <property type="evidence" value="ECO:0007669"/>
    <property type="project" value="InterPro"/>
</dbReference>
<dbReference type="GO" id="GO:0016036">
    <property type="term" value="P:cellular response to phosphate starvation"/>
    <property type="evidence" value="ECO:0007669"/>
    <property type="project" value="TreeGrafter"/>
</dbReference>
<dbReference type="EC" id="2.7.13.3" evidence="3"/>
<dbReference type="SMART" id="SM00388">
    <property type="entry name" value="HisKA"/>
    <property type="match status" value="1"/>
</dbReference>
<evidence type="ECO:0000256" key="11">
    <source>
        <dbReference type="ARBA" id="ARBA00023136"/>
    </source>
</evidence>
<evidence type="ECO:0000256" key="8">
    <source>
        <dbReference type="ARBA" id="ARBA00022777"/>
    </source>
</evidence>
<dbReference type="FunFam" id="1.10.287.130:FF:000008">
    <property type="entry name" value="Two-component sensor histidine kinase"/>
    <property type="match status" value="1"/>
</dbReference>
<dbReference type="InterPro" id="IPR003661">
    <property type="entry name" value="HisK_dim/P_dom"/>
</dbReference>
<feature type="region of interest" description="Disordered" evidence="13">
    <location>
        <begin position="377"/>
        <end position="396"/>
    </location>
</feature>
<dbReference type="Gene3D" id="1.10.287.130">
    <property type="match status" value="1"/>
</dbReference>
<dbReference type="GO" id="GO:0005886">
    <property type="term" value="C:plasma membrane"/>
    <property type="evidence" value="ECO:0007669"/>
    <property type="project" value="UniProtKB-SubCell"/>
</dbReference>
<dbReference type="SUPFAM" id="SSF55874">
    <property type="entry name" value="ATPase domain of HSP90 chaperone/DNA topoisomerase II/histidine kinase"/>
    <property type="match status" value="1"/>
</dbReference>
<evidence type="ECO:0000256" key="6">
    <source>
        <dbReference type="ARBA" id="ARBA00022679"/>
    </source>
</evidence>
<sequence length="396" mass="42754">MPSVDVDAVTAGALAACVGAAVGLAAGLAFKVSERAQHPPEPPRTSRVPEGVDEVLSVLRSSAIVLDSALDVVKASPSAYAFGLVRHDRVAVPELVELTERVRRDGQIREVQLEIPRSRDTTQTLYVSARVAPLNSKLLLALVEDRTHEIRVDEVRRDFVANVSHELKTPVGALLLLAEAVEDAKDDPEAVQRFAERMQREGARLTRLVQEIIDLSRLQYDDPVASPESVDVDSVVEAALDRSRVEAEKHKIRLTAGGTPGLQVLGNVEQLVIALGNLVENAVNYSPPNTRVAVGVRRRDDLVEISVTDQGFGIAESELDRIFERFYRVDPARSRATGGTGLGLSIVKHIAASHGGEVGVWSVQGAGSTFTLRLPLHPQRTGQPSAFETPVGKETP</sequence>
<reference evidence="15 16" key="1">
    <citation type="submission" date="2019-02" db="EMBL/GenBank/DDBJ databases">
        <title>Draft genome sequences of novel Actinobacteria.</title>
        <authorList>
            <person name="Sahin N."/>
            <person name="Ay H."/>
            <person name="Saygin H."/>
        </authorList>
    </citation>
    <scope>NUCLEOTIDE SEQUENCE [LARGE SCALE GENOMIC DNA]</scope>
    <source>
        <strain evidence="15 16">8K307</strain>
    </source>
</reference>
<name>A0A4V2YRH4_9ACTN</name>
<comment type="subcellular location">
    <subcellularLocation>
        <location evidence="2">Cell membrane</location>
    </subcellularLocation>
</comment>
<keyword evidence="6" id="KW-0808">Transferase</keyword>
<keyword evidence="8 15" id="KW-0418">Kinase</keyword>
<keyword evidence="7" id="KW-0547">Nucleotide-binding</keyword>
<evidence type="ECO:0000256" key="2">
    <source>
        <dbReference type="ARBA" id="ARBA00004236"/>
    </source>
</evidence>
<evidence type="ECO:0000256" key="9">
    <source>
        <dbReference type="ARBA" id="ARBA00022840"/>
    </source>
</evidence>
<dbReference type="EMBL" id="SMLB01000043">
    <property type="protein sequence ID" value="TDD66137.1"/>
    <property type="molecule type" value="Genomic_DNA"/>
</dbReference>
<dbReference type="InterPro" id="IPR036890">
    <property type="entry name" value="HATPase_C_sf"/>
</dbReference>
<accession>A0A4V2YRH4</accession>
<dbReference type="Proteomes" id="UP000295217">
    <property type="component" value="Unassembled WGS sequence"/>
</dbReference>
<evidence type="ECO:0000256" key="13">
    <source>
        <dbReference type="SAM" id="MobiDB-lite"/>
    </source>
</evidence>
<dbReference type="GO" id="GO:0004721">
    <property type="term" value="F:phosphoprotein phosphatase activity"/>
    <property type="evidence" value="ECO:0007669"/>
    <property type="project" value="TreeGrafter"/>
</dbReference>
<dbReference type="OrthoDB" id="9813151at2"/>